<organism evidence="2 3">
    <name type="scientific">Stylosanthes scabra</name>
    <dbReference type="NCBI Taxonomy" id="79078"/>
    <lineage>
        <taxon>Eukaryota</taxon>
        <taxon>Viridiplantae</taxon>
        <taxon>Streptophyta</taxon>
        <taxon>Embryophyta</taxon>
        <taxon>Tracheophyta</taxon>
        <taxon>Spermatophyta</taxon>
        <taxon>Magnoliopsida</taxon>
        <taxon>eudicotyledons</taxon>
        <taxon>Gunneridae</taxon>
        <taxon>Pentapetalae</taxon>
        <taxon>rosids</taxon>
        <taxon>fabids</taxon>
        <taxon>Fabales</taxon>
        <taxon>Fabaceae</taxon>
        <taxon>Papilionoideae</taxon>
        <taxon>50 kb inversion clade</taxon>
        <taxon>dalbergioids sensu lato</taxon>
        <taxon>Dalbergieae</taxon>
        <taxon>Pterocarpus clade</taxon>
        <taxon>Stylosanthes</taxon>
    </lineage>
</organism>
<name>A0ABU6SEE0_9FABA</name>
<comment type="caution">
    <text evidence="2">The sequence shown here is derived from an EMBL/GenBank/DDBJ whole genome shotgun (WGS) entry which is preliminary data.</text>
</comment>
<feature type="region of interest" description="Disordered" evidence="1">
    <location>
        <begin position="92"/>
        <end position="188"/>
    </location>
</feature>
<evidence type="ECO:0008006" key="4">
    <source>
        <dbReference type="Google" id="ProtNLM"/>
    </source>
</evidence>
<feature type="compositionally biased region" description="Low complexity" evidence="1">
    <location>
        <begin position="170"/>
        <end position="180"/>
    </location>
</feature>
<sequence>MYVRFHHVDRVKRQFGSEQPIPLDPVNLDGFIRASARGEDKWWPAELDYWAREHQIQIVHTHYPDWPTKEYADWWVVACHRQFLSPDRLLQDPRGAQLPDDVPPAATQARDPIVLPCDAPARRRRAQMQHPDIRRKGEGASTSGRSDAQPGGKDVDEEAEYRRQEDIPDGVEVQDQGGDDPTPHEADIDFFSGADIELVQFILHGEGSGSGSAPHASAGGSFGHHLYGPPQEMYEILTCGEQTVDHIAHEYLASRTSDDAVYRPGHPLQPHPDPAQQCPIILPVLAAAVLSVTFSGSATLPAPGQLSHTIAPSTVLSECVTAFTPHPQHDDPSYHSAPEPSPHQIVHPRAQRPQKDRHPAPCGTSSHLHHRPVHGGDRA</sequence>
<dbReference type="EMBL" id="JASCZI010060584">
    <property type="protein sequence ID" value="MED6134263.1"/>
    <property type="molecule type" value="Genomic_DNA"/>
</dbReference>
<evidence type="ECO:0000313" key="3">
    <source>
        <dbReference type="Proteomes" id="UP001341840"/>
    </source>
</evidence>
<dbReference type="Proteomes" id="UP001341840">
    <property type="component" value="Unassembled WGS sequence"/>
</dbReference>
<evidence type="ECO:0000256" key="1">
    <source>
        <dbReference type="SAM" id="MobiDB-lite"/>
    </source>
</evidence>
<feature type="region of interest" description="Disordered" evidence="1">
    <location>
        <begin position="324"/>
        <end position="379"/>
    </location>
</feature>
<keyword evidence="3" id="KW-1185">Reference proteome</keyword>
<evidence type="ECO:0000313" key="2">
    <source>
        <dbReference type="EMBL" id="MED6134263.1"/>
    </source>
</evidence>
<proteinExistence type="predicted"/>
<accession>A0ABU6SEE0</accession>
<protein>
    <recommendedName>
        <fullName evidence="4">Aminotransferase-like plant mobile domain-containing protein</fullName>
    </recommendedName>
</protein>
<reference evidence="2 3" key="1">
    <citation type="journal article" date="2023" name="Plants (Basel)">
        <title>Bridging the Gap: Combining Genomics and Transcriptomics Approaches to Understand Stylosanthes scabra, an Orphan Legume from the Brazilian Caatinga.</title>
        <authorList>
            <person name="Ferreira-Neto J.R.C."/>
            <person name="da Silva M.D."/>
            <person name="Binneck E."/>
            <person name="de Melo N.F."/>
            <person name="da Silva R.H."/>
            <person name="de Melo A.L.T.M."/>
            <person name="Pandolfi V."/>
            <person name="Bustamante F.O."/>
            <person name="Brasileiro-Vidal A.C."/>
            <person name="Benko-Iseppon A.M."/>
        </authorList>
    </citation>
    <scope>NUCLEOTIDE SEQUENCE [LARGE SCALE GENOMIC DNA]</scope>
    <source>
        <tissue evidence="2">Leaves</tissue>
    </source>
</reference>
<gene>
    <name evidence="2" type="ORF">PIB30_035432</name>
</gene>